<keyword evidence="4" id="KW-1185">Reference proteome</keyword>
<evidence type="ECO:0000256" key="1">
    <source>
        <dbReference type="ARBA" id="ARBA00006420"/>
    </source>
</evidence>
<dbReference type="InterPro" id="IPR034904">
    <property type="entry name" value="FSCA_dom_sf"/>
</dbReference>
<dbReference type="Proteomes" id="UP000319576">
    <property type="component" value="Chromosome"/>
</dbReference>
<dbReference type="Pfam" id="PF01106">
    <property type="entry name" value="NifU"/>
    <property type="match status" value="1"/>
</dbReference>
<evidence type="ECO:0000313" key="3">
    <source>
        <dbReference type="EMBL" id="QDU22139.1"/>
    </source>
</evidence>
<dbReference type="Gene3D" id="3.30.300.130">
    <property type="entry name" value="Fe-S cluster assembly (FSCA)"/>
    <property type="match status" value="1"/>
</dbReference>
<dbReference type="GO" id="GO:0005506">
    <property type="term" value="F:iron ion binding"/>
    <property type="evidence" value="ECO:0007669"/>
    <property type="project" value="InterPro"/>
</dbReference>
<gene>
    <name evidence="3" type="primary">nfuA</name>
    <name evidence="3" type="ORF">ETAA1_41150</name>
</gene>
<accession>A0A517XX99</accession>
<dbReference type="GO" id="GO:0051536">
    <property type="term" value="F:iron-sulfur cluster binding"/>
    <property type="evidence" value="ECO:0007669"/>
    <property type="project" value="InterPro"/>
</dbReference>
<protein>
    <submittedName>
        <fullName evidence="3">Fe/S biogenesis protein NfuA</fullName>
    </submittedName>
</protein>
<name>A0A517XX99_9BACT</name>
<dbReference type="EMBL" id="CP036273">
    <property type="protein sequence ID" value="QDU22139.1"/>
    <property type="molecule type" value="Genomic_DNA"/>
</dbReference>
<dbReference type="GO" id="GO:0016226">
    <property type="term" value="P:iron-sulfur cluster assembly"/>
    <property type="evidence" value="ECO:0007669"/>
    <property type="project" value="InterPro"/>
</dbReference>
<proteinExistence type="inferred from homology"/>
<feature type="domain" description="NIF system FeS cluster assembly NifU C-terminal" evidence="2">
    <location>
        <begin position="7"/>
        <end position="73"/>
    </location>
</feature>
<organism evidence="3 4">
    <name type="scientific">Urbifossiella limnaea</name>
    <dbReference type="NCBI Taxonomy" id="2528023"/>
    <lineage>
        <taxon>Bacteria</taxon>
        <taxon>Pseudomonadati</taxon>
        <taxon>Planctomycetota</taxon>
        <taxon>Planctomycetia</taxon>
        <taxon>Gemmatales</taxon>
        <taxon>Gemmataceae</taxon>
        <taxon>Urbifossiella</taxon>
    </lineage>
</organism>
<dbReference type="InterPro" id="IPR001075">
    <property type="entry name" value="NIF_FeS_clus_asmbl_NifU_C"/>
</dbReference>
<comment type="similarity">
    <text evidence="1">Belongs to the NifU family.</text>
</comment>
<evidence type="ECO:0000313" key="4">
    <source>
        <dbReference type="Proteomes" id="UP000319576"/>
    </source>
</evidence>
<dbReference type="KEGG" id="uli:ETAA1_41150"/>
<dbReference type="SUPFAM" id="SSF117916">
    <property type="entry name" value="Fe-S cluster assembly (FSCA) domain-like"/>
    <property type="match status" value="1"/>
</dbReference>
<reference evidence="3 4" key="1">
    <citation type="submission" date="2019-02" db="EMBL/GenBank/DDBJ databases">
        <title>Deep-cultivation of Planctomycetes and their phenomic and genomic characterization uncovers novel biology.</title>
        <authorList>
            <person name="Wiegand S."/>
            <person name="Jogler M."/>
            <person name="Boedeker C."/>
            <person name="Pinto D."/>
            <person name="Vollmers J."/>
            <person name="Rivas-Marin E."/>
            <person name="Kohn T."/>
            <person name="Peeters S.H."/>
            <person name="Heuer A."/>
            <person name="Rast P."/>
            <person name="Oberbeckmann S."/>
            <person name="Bunk B."/>
            <person name="Jeske O."/>
            <person name="Meyerdierks A."/>
            <person name="Storesund J.E."/>
            <person name="Kallscheuer N."/>
            <person name="Luecker S."/>
            <person name="Lage O.M."/>
            <person name="Pohl T."/>
            <person name="Merkel B.J."/>
            <person name="Hornburger P."/>
            <person name="Mueller R.-W."/>
            <person name="Bruemmer F."/>
            <person name="Labrenz M."/>
            <person name="Spormann A.M."/>
            <person name="Op den Camp H."/>
            <person name="Overmann J."/>
            <person name="Amann R."/>
            <person name="Jetten M.S.M."/>
            <person name="Mascher T."/>
            <person name="Medema M.H."/>
            <person name="Devos D.P."/>
            <person name="Kaster A.-K."/>
            <person name="Ovreas L."/>
            <person name="Rohde M."/>
            <person name="Galperin M.Y."/>
            <person name="Jogler C."/>
        </authorList>
    </citation>
    <scope>NUCLEOTIDE SEQUENCE [LARGE SCALE GENOMIC DNA]</scope>
    <source>
        <strain evidence="3 4">ETA_A1</strain>
    </source>
</reference>
<dbReference type="RefSeq" id="WP_145241619.1">
    <property type="nucleotide sequence ID" value="NZ_CP036273.1"/>
</dbReference>
<dbReference type="PANTHER" id="PTHR11178">
    <property type="entry name" value="IRON-SULFUR CLUSTER SCAFFOLD PROTEIN NFU-RELATED"/>
    <property type="match status" value="1"/>
</dbReference>
<dbReference type="PANTHER" id="PTHR11178:SF25">
    <property type="entry name" value="NIFU-LIKE PROTEIN 3, CHLOROPLASTIC"/>
    <property type="match status" value="1"/>
</dbReference>
<sequence length="76" mass="8016">MDLRSRVEQALRDEVAPALSLDGSRIEVVEVTDGIASVRLAGVCGGCPATVWTLLGSIEAELRARVPEIELVEAVG</sequence>
<evidence type="ECO:0000259" key="2">
    <source>
        <dbReference type="Pfam" id="PF01106"/>
    </source>
</evidence>
<dbReference type="AlphaFoldDB" id="A0A517XX99"/>
<dbReference type="OrthoDB" id="9796965at2"/>